<evidence type="ECO:0000256" key="1">
    <source>
        <dbReference type="ARBA" id="ARBA00006484"/>
    </source>
</evidence>
<keyword evidence="2 3" id="KW-0560">Oxidoreductase</keyword>
<dbReference type="GeneID" id="85013181"/>
<dbReference type="PANTHER" id="PTHR44196:SF3">
    <property type="entry name" value="SHORT CHAIN DEHYDROGENASE FAMILY PROTEIN"/>
    <property type="match status" value="1"/>
</dbReference>
<dbReference type="KEGG" id="poc:NCTC13071_02445"/>
<dbReference type="GO" id="GO:0016020">
    <property type="term" value="C:membrane"/>
    <property type="evidence" value="ECO:0007669"/>
    <property type="project" value="TreeGrafter"/>
</dbReference>
<dbReference type="EC" id="1.-.-.-" evidence="3"/>
<evidence type="ECO:0000256" key="2">
    <source>
        <dbReference type="ARBA" id="ARBA00023002"/>
    </source>
</evidence>
<evidence type="ECO:0000313" key="3">
    <source>
        <dbReference type="EMBL" id="VEH16420.1"/>
    </source>
</evidence>
<dbReference type="RefSeq" id="WP_018920495.1">
    <property type="nucleotide sequence ID" value="NZ_LR134384.1"/>
</dbReference>
<gene>
    <name evidence="3" type="ORF">NCTC13071_02445</name>
</gene>
<organism evidence="3 4">
    <name type="scientific">Segatella oris</name>
    <dbReference type="NCBI Taxonomy" id="28135"/>
    <lineage>
        <taxon>Bacteria</taxon>
        <taxon>Pseudomonadati</taxon>
        <taxon>Bacteroidota</taxon>
        <taxon>Bacteroidia</taxon>
        <taxon>Bacteroidales</taxon>
        <taxon>Prevotellaceae</taxon>
        <taxon>Segatella</taxon>
    </lineage>
</organism>
<proteinExistence type="inferred from homology"/>
<dbReference type="Proteomes" id="UP000274578">
    <property type="component" value="Chromosome 1"/>
</dbReference>
<dbReference type="InterPro" id="IPR036291">
    <property type="entry name" value="NAD(P)-bd_dom_sf"/>
</dbReference>
<sequence>MKKAIVMGASSGIGHEVARLMIERGWTVGVAARRVDRLEELRACAPERVFTARIDVTDAHAEEALRKLIDRMGGLDLYFHAAGIGWKNPMLQADKELMTMQTNAMGFTRMVGAAYRYFAGNGGGHIACITSIAGTKGLGPAPAYSATKAMQNTYLQALEQLATNKKLNISFTDIRPGFVDTPLLTGSSHFPMLMNAEKVAKSIMKAIDKRRHIYIIDWRWHILTTLWQHIPNWVWRKMKLVKDE</sequence>
<dbReference type="PANTHER" id="PTHR44196">
    <property type="entry name" value="DEHYDROGENASE/REDUCTASE SDR FAMILY MEMBER 7B"/>
    <property type="match status" value="1"/>
</dbReference>
<dbReference type="InterPro" id="IPR002347">
    <property type="entry name" value="SDR_fam"/>
</dbReference>
<accession>A0A3S4T791</accession>
<dbReference type="PRINTS" id="PR00081">
    <property type="entry name" value="GDHRDH"/>
</dbReference>
<dbReference type="EMBL" id="LR134384">
    <property type="protein sequence ID" value="VEH16420.1"/>
    <property type="molecule type" value="Genomic_DNA"/>
</dbReference>
<dbReference type="AlphaFoldDB" id="A0A3S4T791"/>
<evidence type="ECO:0000313" key="4">
    <source>
        <dbReference type="Proteomes" id="UP000274578"/>
    </source>
</evidence>
<name>A0A3S4T791_9BACT</name>
<dbReference type="Pfam" id="PF00106">
    <property type="entry name" value="adh_short"/>
    <property type="match status" value="1"/>
</dbReference>
<dbReference type="SUPFAM" id="SSF51735">
    <property type="entry name" value="NAD(P)-binding Rossmann-fold domains"/>
    <property type="match status" value="1"/>
</dbReference>
<reference evidence="3 4" key="1">
    <citation type="submission" date="2018-12" db="EMBL/GenBank/DDBJ databases">
        <authorList>
            <consortium name="Pathogen Informatics"/>
        </authorList>
    </citation>
    <scope>NUCLEOTIDE SEQUENCE [LARGE SCALE GENOMIC DNA]</scope>
    <source>
        <strain evidence="3 4">NCTC13071</strain>
    </source>
</reference>
<comment type="similarity">
    <text evidence="1">Belongs to the short-chain dehydrogenases/reductases (SDR) family.</text>
</comment>
<dbReference type="GO" id="GO:0016491">
    <property type="term" value="F:oxidoreductase activity"/>
    <property type="evidence" value="ECO:0007669"/>
    <property type="project" value="UniProtKB-KW"/>
</dbReference>
<dbReference type="Gene3D" id="3.40.50.720">
    <property type="entry name" value="NAD(P)-binding Rossmann-like Domain"/>
    <property type="match status" value="1"/>
</dbReference>
<protein>
    <submittedName>
        <fullName evidence="3">Uncharacterized oxidoreductase SAV2478</fullName>
        <ecNumber evidence="3">1.-.-.-</ecNumber>
    </submittedName>
</protein>